<protein>
    <submittedName>
        <fullName evidence="1">Uncharacterized protein</fullName>
    </submittedName>
</protein>
<accession>A0A3S5CQY9</accession>
<dbReference type="Proteomes" id="UP000784294">
    <property type="component" value="Unassembled WGS sequence"/>
</dbReference>
<evidence type="ECO:0000313" key="2">
    <source>
        <dbReference type="Proteomes" id="UP000784294"/>
    </source>
</evidence>
<proteinExistence type="predicted"/>
<gene>
    <name evidence="1" type="ORF">PXEA_LOCUS34400</name>
</gene>
<dbReference type="AlphaFoldDB" id="A0A3S5CQY9"/>
<keyword evidence="2" id="KW-1185">Reference proteome</keyword>
<comment type="caution">
    <text evidence="1">The sequence shown here is derived from an EMBL/GenBank/DDBJ whole genome shotgun (WGS) entry which is preliminary data.</text>
</comment>
<evidence type="ECO:0000313" key="1">
    <source>
        <dbReference type="EMBL" id="VEL40960.1"/>
    </source>
</evidence>
<name>A0A3S5CQY9_9PLAT</name>
<reference evidence="1" key="1">
    <citation type="submission" date="2018-11" db="EMBL/GenBank/DDBJ databases">
        <authorList>
            <consortium name="Pathogen Informatics"/>
        </authorList>
    </citation>
    <scope>NUCLEOTIDE SEQUENCE</scope>
</reference>
<dbReference type="EMBL" id="CAAALY010267208">
    <property type="protein sequence ID" value="VEL40960.1"/>
    <property type="molecule type" value="Genomic_DNA"/>
</dbReference>
<organism evidence="1 2">
    <name type="scientific">Protopolystoma xenopodis</name>
    <dbReference type="NCBI Taxonomy" id="117903"/>
    <lineage>
        <taxon>Eukaryota</taxon>
        <taxon>Metazoa</taxon>
        <taxon>Spiralia</taxon>
        <taxon>Lophotrochozoa</taxon>
        <taxon>Platyhelminthes</taxon>
        <taxon>Monogenea</taxon>
        <taxon>Polyopisthocotylea</taxon>
        <taxon>Polystomatidea</taxon>
        <taxon>Polystomatidae</taxon>
        <taxon>Protopolystoma</taxon>
    </lineage>
</organism>
<sequence>MYTLFVGKLWEEPTKKCRIENTGQPNLHSIHTWGQSKCPTGLSADFSPLFSSTAHSVMAMNAPSFVLCLPHNPLQYAPSLISQSYPSRRTYQLLTKATSGPTVSTIAFRPSPDPRSS</sequence>